<reference evidence="8" key="1">
    <citation type="submission" date="2020-04" db="EMBL/GenBank/DDBJ databases">
        <authorList>
            <person name="Alioto T."/>
            <person name="Alioto T."/>
            <person name="Gomez Garrido J."/>
        </authorList>
    </citation>
    <scope>NUCLEOTIDE SEQUENCE</scope>
    <source>
        <strain evidence="8">A484AB</strain>
    </source>
</reference>
<evidence type="ECO:0000256" key="5">
    <source>
        <dbReference type="ARBA" id="ARBA00023136"/>
    </source>
</evidence>
<gene>
    <name evidence="8" type="ORF">PACLA_8A077086</name>
</gene>
<dbReference type="EMBL" id="CACRXK020019630">
    <property type="protein sequence ID" value="CAB4033877.1"/>
    <property type="molecule type" value="Genomic_DNA"/>
</dbReference>
<protein>
    <recommendedName>
        <fullName evidence="7">LRRC8 pannexin-like TM region domain-containing protein</fullName>
    </recommendedName>
</protein>
<evidence type="ECO:0000313" key="9">
    <source>
        <dbReference type="Proteomes" id="UP001152795"/>
    </source>
</evidence>
<keyword evidence="2" id="KW-1003">Cell membrane</keyword>
<evidence type="ECO:0000256" key="4">
    <source>
        <dbReference type="ARBA" id="ARBA00022989"/>
    </source>
</evidence>
<evidence type="ECO:0000256" key="6">
    <source>
        <dbReference type="ARBA" id="ARBA00023157"/>
    </source>
</evidence>
<dbReference type="Proteomes" id="UP001152795">
    <property type="component" value="Unassembled WGS sequence"/>
</dbReference>
<keyword evidence="4" id="KW-1133">Transmembrane helix</keyword>
<comment type="caution">
    <text evidence="8">The sequence shown here is derived from an EMBL/GenBank/DDBJ whole genome shotgun (WGS) entry which is preliminary data.</text>
</comment>
<dbReference type="GO" id="GO:0005886">
    <property type="term" value="C:plasma membrane"/>
    <property type="evidence" value="ECO:0007669"/>
    <property type="project" value="UniProtKB-SubCell"/>
</dbReference>
<name>A0A6S7JQS5_PARCT</name>
<evidence type="ECO:0000256" key="3">
    <source>
        <dbReference type="ARBA" id="ARBA00022692"/>
    </source>
</evidence>
<keyword evidence="5" id="KW-0472">Membrane</keyword>
<keyword evidence="3" id="KW-0812">Transmembrane</keyword>
<keyword evidence="9" id="KW-1185">Reference proteome</keyword>
<proteinExistence type="predicted"/>
<organism evidence="8 9">
    <name type="scientific">Paramuricea clavata</name>
    <name type="common">Red gorgonian</name>
    <name type="synonym">Violescent sea-whip</name>
    <dbReference type="NCBI Taxonomy" id="317549"/>
    <lineage>
        <taxon>Eukaryota</taxon>
        <taxon>Metazoa</taxon>
        <taxon>Cnidaria</taxon>
        <taxon>Anthozoa</taxon>
        <taxon>Octocorallia</taxon>
        <taxon>Malacalcyonacea</taxon>
        <taxon>Plexauridae</taxon>
        <taxon>Paramuricea</taxon>
    </lineage>
</organism>
<feature type="domain" description="LRRC8 pannexin-like TM region" evidence="7">
    <location>
        <begin position="1"/>
        <end position="314"/>
    </location>
</feature>
<dbReference type="InterPro" id="IPR021040">
    <property type="entry name" value="LRRC8_Pannexin-like"/>
</dbReference>
<evidence type="ECO:0000256" key="2">
    <source>
        <dbReference type="ARBA" id="ARBA00022475"/>
    </source>
</evidence>
<comment type="subcellular location">
    <subcellularLocation>
        <location evidence="1">Cell membrane</location>
    </subcellularLocation>
</comment>
<evidence type="ECO:0000256" key="1">
    <source>
        <dbReference type="ARBA" id="ARBA00004236"/>
    </source>
</evidence>
<dbReference type="AlphaFoldDB" id="A0A6S7JQS5"/>
<sequence length="391" mass="44401">MLPSGDLLKLHVQSEAEKFLKPWWDVVTDYLTLVLVMVTVVCAVVGLYAPGPVCIPVVRCPAQNSSLSKIATCAIIRNPSQNGGNSVDFATVAVQFTNQNMFHYINSECSENIFWMIRFFPNVLIVMVGCCLICSVAWFVIKSPILELFIDLLCQCYQLASTMNNSTSTEPDISEGASTSQELRTTLKTKTTPEQHAKPVECATAEDRNRVKTKLQKFVQDFEKNDTTKCQTFFSIKHFYIIISVVQAMVVVVSFSILVWLMDEKMNRQYECNIDEIISGLVYDHFVCSYSIIKFYLFGAGVVSSIIAVHTVLSFLKLVSTISLKWVLETEQFERINNLNIKSLDLKFLLNLVALSNPAYLKPFCEMYEEINSNKEMNSSYQQRHRLLKEN</sequence>
<dbReference type="Pfam" id="PF12534">
    <property type="entry name" value="Pannexin_like"/>
    <property type="match status" value="1"/>
</dbReference>
<evidence type="ECO:0000259" key="7">
    <source>
        <dbReference type="Pfam" id="PF12534"/>
    </source>
</evidence>
<evidence type="ECO:0000313" key="8">
    <source>
        <dbReference type="EMBL" id="CAB4033877.1"/>
    </source>
</evidence>
<keyword evidence="6" id="KW-1015">Disulfide bond</keyword>
<accession>A0A6S7JQS5</accession>